<sequence length="556" mass="59838">MKHQAGRCAPFVPSRLVPLAAVAALLANGAAAMELATGNSDVTVRWDNTVKYSAAARVKSQDPALLTNPNNDDGNRNFDKGLISNRFDLLSELDVVYQRTWGGRISVAAWYDSIYNRTNDNPGFPGGAFPNQVSVPYNEFTRETRDIHGRQAEVLDAFLFGKFDVGGRSASVRVGQHSLLWGESLFFGANAIAGGQQPVDVVKLASVPNTQFKEAVRPVPQLSGQYQINSHVSLAGYYQFRWDKARLPGVGSYFSNADPAPDGAESLLLGPGVPPALRGADMEAKDSGQGGLQIRVRSGFADYGLYAIRYHAKTPQLVPRLVMTPVGPAPGDYYLAYHQGTKAFGASASKTFGNFNVAIEGSVRDNVDLASTRAGDASAFAPVPPTDNRGNPGYAVGRTAHLNISTIGSIGSTPLWREANLVGEVAWNRLLKVTKNAAALDPNGTREGLALRVTLEPIYRGVLDGVDIGIPLGLSWAPKGSRPLAISNPNAWIPEGGGDLTIGVNASYRDAWRFSLAYTRHHGPKATFNDPSSQAFTWRQARRDRDFVSASVTYTF</sequence>
<keyword evidence="3" id="KW-1185">Reference proteome</keyword>
<dbReference type="Pfam" id="PF06980">
    <property type="entry name" value="DUF1302"/>
    <property type="match status" value="1"/>
</dbReference>
<evidence type="ECO:0000313" key="3">
    <source>
        <dbReference type="Proteomes" id="UP001265700"/>
    </source>
</evidence>
<evidence type="ECO:0000256" key="1">
    <source>
        <dbReference type="SAM" id="SignalP"/>
    </source>
</evidence>
<comment type="caution">
    <text evidence="2">The sequence shown here is derived from an EMBL/GenBank/DDBJ whole genome shotgun (WGS) entry which is preliminary data.</text>
</comment>
<gene>
    <name evidence="2" type="ORF">J2W49_004005</name>
</gene>
<dbReference type="Proteomes" id="UP001265700">
    <property type="component" value="Unassembled WGS sequence"/>
</dbReference>
<dbReference type="RefSeq" id="WP_310320373.1">
    <property type="nucleotide sequence ID" value="NZ_JAVDWU010000009.1"/>
</dbReference>
<protein>
    <recommendedName>
        <fullName evidence="4">DUF1302 domain-containing protein</fullName>
    </recommendedName>
</protein>
<feature type="signal peptide" evidence="1">
    <location>
        <begin position="1"/>
        <end position="23"/>
    </location>
</feature>
<name>A0ABU1WRU4_9BURK</name>
<proteinExistence type="predicted"/>
<reference evidence="2 3" key="1">
    <citation type="submission" date="2023-07" db="EMBL/GenBank/DDBJ databases">
        <title>Sorghum-associated microbial communities from plants grown in Nebraska, USA.</title>
        <authorList>
            <person name="Schachtman D."/>
        </authorList>
    </citation>
    <scope>NUCLEOTIDE SEQUENCE [LARGE SCALE GENOMIC DNA]</scope>
    <source>
        <strain evidence="2 3">4249</strain>
    </source>
</reference>
<dbReference type="EMBL" id="JAVDWU010000009">
    <property type="protein sequence ID" value="MDR7152029.1"/>
    <property type="molecule type" value="Genomic_DNA"/>
</dbReference>
<keyword evidence="1" id="KW-0732">Signal</keyword>
<organism evidence="2 3">
    <name type="scientific">Hydrogenophaga palleronii</name>
    <dbReference type="NCBI Taxonomy" id="65655"/>
    <lineage>
        <taxon>Bacteria</taxon>
        <taxon>Pseudomonadati</taxon>
        <taxon>Pseudomonadota</taxon>
        <taxon>Betaproteobacteria</taxon>
        <taxon>Burkholderiales</taxon>
        <taxon>Comamonadaceae</taxon>
        <taxon>Hydrogenophaga</taxon>
    </lineage>
</organism>
<evidence type="ECO:0008006" key="4">
    <source>
        <dbReference type="Google" id="ProtNLM"/>
    </source>
</evidence>
<dbReference type="InterPro" id="IPR010727">
    <property type="entry name" value="DUF1302"/>
</dbReference>
<feature type="chain" id="PRO_5046707124" description="DUF1302 domain-containing protein" evidence="1">
    <location>
        <begin position="24"/>
        <end position="556"/>
    </location>
</feature>
<accession>A0ABU1WRU4</accession>
<evidence type="ECO:0000313" key="2">
    <source>
        <dbReference type="EMBL" id="MDR7152029.1"/>
    </source>
</evidence>